<evidence type="ECO:0000256" key="1">
    <source>
        <dbReference type="ARBA" id="ARBA00022475"/>
    </source>
</evidence>
<dbReference type="EMBL" id="FQUS01000014">
    <property type="protein sequence ID" value="SHF87670.1"/>
    <property type="molecule type" value="Genomic_DNA"/>
</dbReference>
<evidence type="ECO:0000256" key="2">
    <source>
        <dbReference type="ARBA" id="ARBA00022519"/>
    </source>
</evidence>
<dbReference type="InterPro" id="IPR029052">
    <property type="entry name" value="Metallo-depent_PP-like"/>
</dbReference>
<sequence length="264" mass="30773">MDEFTISAPILFISDAHLGGFSDSENNRIESELIQLVNYCKRNDIRLAVLGDLFDYWMEFPDYVPSLGRRLLDRFEEYNEAMGPTLYITGNHDNWTRGHLSERGFHVVPEYARITVNEKKLLLLHGDGLSDASFGLPRPFLHRLLRHPGFISLYQRVLTPGIGLQLMKYFSKFNRWINRPEDNRQVLSDWAKRQLRHSEIDMIISGHDHIPRMKHFAFGSYINLGTFYNHRTMALYNNHSADLVSWETATQSLQPFDPTITIDE</sequence>
<dbReference type="GO" id="GO:0008758">
    <property type="term" value="F:UDP-2,3-diacylglucosamine hydrolase activity"/>
    <property type="evidence" value="ECO:0007669"/>
    <property type="project" value="TreeGrafter"/>
</dbReference>
<evidence type="ECO:0000256" key="6">
    <source>
        <dbReference type="ARBA" id="ARBA00023211"/>
    </source>
</evidence>
<dbReference type="InterPro" id="IPR004843">
    <property type="entry name" value="Calcineurin-like_PHP"/>
</dbReference>
<evidence type="ECO:0000259" key="7">
    <source>
        <dbReference type="Pfam" id="PF00149"/>
    </source>
</evidence>
<organism evidence="8 9">
    <name type="scientific">Fodinibius roseus</name>
    <dbReference type="NCBI Taxonomy" id="1194090"/>
    <lineage>
        <taxon>Bacteria</taxon>
        <taxon>Pseudomonadati</taxon>
        <taxon>Balneolota</taxon>
        <taxon>Balneolia</taxon>
        <taxon>Balneolales</taxon>
        <taxon>Balneolaceae</taxon>
        <taxon>Fodinibius</taxon>
    </lineage>
</organism>
<keyword evidence="5" id="KW-0472">Membrane</keyword>
<evidence type="ECO:0000256" key="4">
    <source>
        <dbReference type="ARBA" id="ARBA00022801"/>
    </source>
</evidence>
<dbReference type="PANTHER" id="PTHR34990">
    <property type="entry name" value="UDP-2,3-DIACYLGLUCOSAMINE HYDROLASE-RELATED"/>
    <property type="match status" value="1"/>
</dbReference>
<keyword evidence="4" id="KW-0378">Hydrolase</keyword>
<reference evidence="8 9" key="1">
    <citation type="submission" date="2016-11" db="EMBL/GenBank/DDBJ databases">
        <authorList>
            <person name="Jaros S."/>
            <person name="Januszkiewicz K."/>
            <person name="Wedrychowicz H."/>
        </authorList>
    </citation>
    <scope>NUCLEOTIDE SEQUENCE [LARGE SCALE GENOMIC DNA]</scope>
    <source>
        <strain evidence="8 9">DSM 21986</strain>
    </source>
</reference>
<name>A0A1M5F7S5_9BACT</name>
<keyword evidence="6" id="KW-0464">Manganese</keyword>
<dbReference type="InterPro" id="IPR043461">
    <property type="entry name" value="LpxH-like"/>
</dbReference>
<feature type="domain" description="Calcineurin-like phosphoesterase" evidence="7">
    <location>
        <begin position="9"/>
        <end position="211"/>
    </location>
</feature>
<evidence type="ECO:0000256" key="5">
    <source>
        <dbReference type="ARBA" id="ARBA00023136"/>
    </source>
</evidence>
<dbReference type="Gene3D" id="3.60.21.10">
    <property type="match status" value="1"/>
</dbReference>
<dbReference type="GO" id="GO:0009245">
    <property type="term" value="P:lipid A biosynthetic process"/>
    <property type="evidence" value="ECO:0007669"/>
    <property type="project" value="TreeGrafter"/>
</dbReference>
<dbReference type="PANTHER" id="PTHR34990:SF1">
    <property type="entry name" value="UDP-2,3-DIACYLGLUCOSAMINE HYDROLASE"/>
    <property type="match status" value="1"/>
</dbReference>
<dbReference type="GO" id="GO:0016020">
    <property type="term" value="C:membrane"/>
    <property type="evidence" value="ECO:0007669"/>
    <property type="project" value="GOC"/>
</dbReference>
<evidence type="ECO:0000256" key="3">
    <source>
        <dbReference type="ARBA" id="ARBA00022723"/>
    </source>
</evidence>
<dbReference type="Proteomes" id="UP000184041">
    <property type="component" value="Unassembled WGS sequence"/>
</dbReference>
<protein>
    <submittedName>
        <fullName evidence="8">UDP-2,3-diacylglucosamine pyrophosphatase LpxH</fullName>
    </submittedName>
</protein>
<keyword evidence="1" id="KW-1003">Cell membrane</keyword>
<dbReference type="AlphaFoldDB" id="A0A1M5F7S5"/>
<dbReference type="Pfam" id="PF00149">
    <property type="entry name" value="Metallophos"/>
    <property type="match status" value="1"/>
</dbReference>
<dbReference type="OrthoDB" id="9802481at2"/>
<dbReference type="SUPFAM" id="SSF56300">
    <property type="entry name" value="Metallo-dependent phosphatases"/>
    <property type="match status" value="1"/>
</dbReference>
<keyword evidence="2" id="KW-0997">Cell inner membrane</keyword>
<dbReference type="RefSeq" id="WP_073065348.1">
    <property type="nucleotide sequence ID" value="NZ_FQUS01000014.1"/>
</dbReference>
<evidence type="ECO:0000313" key="8">
    <source>
        <dbReference type="EMBL" id="SHF87670.1"/>
    </source>
</evidence>
<evidence type="ECO:0000313" key="9">
    <source>
        <dbReference type="Proteomes" id="UP000184041"/>
    </source>
</evidence>
<gene>
    <name evidence="8" type="ORF">SAMN05443144_11492</name>
</gene>
<dbReference type="STRING" id="1194090.SAMN05443144_11492"/>
<accession>A0A1M5F7S5</accession>
<proteinExistence type="predicted"/>
<keyword evidence="9" id="KW-1185">Reference proteome</keyword>
<keyword evidence="3" id="KW-0479">Metal-binding</keyword>
<dbReference type="GO" id="GO:0046872">
    <property type="term" value="F:metal ion binding"/>
    <property type="evidence" value="ECO:0007669"/>
    <property type="project" value="UniProtKB-KW"/>
</dbReference>